<dbReference type="RefSeq" id="WP_097013036.1">
    <property type="nucleotide sequence ID" value="NZ_LT907975.1"/>
</dbReference>
<proteinExistence type="predicted"/>
<dbReference type="KEGG" id="pprf:DPRO_3378"/>
<accession>A0A2C8FBZ2</accession>
<dbReference type="Proteomes" id="UP000219215">
    <property type="component" value="Chromosome DPRO"/>
</dbReference>
<gene>
    <name evidence="1" type="ORF">DPRO_3378</name>
</gene>
<protein>
    <submittedName>
        <fullName evidence="1">Uncharacterized protein</fullName>
    </submittedName>
</protein>
<sequence>MRTSRLTTLSEHVQRIEYGGMHVDIVRTARNVVRIGSMPDIVKFLGDHDIHDDIVVVPDWEVSMAGDNRTGEEFVLWSAEKKNAPPKTYVGTRQNVAQLHAHLEHIFPYFFDEKRLSIVKTDWLDRWFHLRVAEPDYTTGALSIRCEDGNITVSDNGVVIYSGHELKPGTDIDAETNSLLRTIQRDNAPRTCLEVMPIGCGNGLYDTPANTIVRFDDHVVWIDPCGYPAHTLARHDIHWDDITHFLFTHNHEDHVQGVTACLARARKTGRPLNLLMAENAYDLLVELYTPLFPDLIDHVNIQYLQPGVPLALDSLTIESRWNHHILPYGTIGLKFTAGGKGFGYSGDTKYDETLNSILKQSELSAQWFAPCDLVFHEIDFENPDSVHTHWKQVEALQRAIPGKVLGYHTSPQQSSPFPLAQEGKRYILDKTF</sequence>
<dbReference type="EMBL" id="LT907975">
    <property type="protein sequence ID" value="SOB60291.1"/>
    <property type="molecule type" value="Genomic_DNA"/>
</dbReference>
<dbReference type="InterPro" id="IPR036866">
    <property type="entry name" value="RibonucZ/Hydroxyglut_hydro"/>
</dbReference>
<dbReference type="OrthoDB" id="9803916at2"/>
<dbReference type="SUPFAM" id="SSF56281">
    <property type="entry name" value="Metallo-hydrolase/oxidoreductase"/>
    <property type="match status" value="1"/>
</dbReference>
<organism evidence="1 2">
    <name type="scientific">Pseudodesulfovibrio profundus</name>
    <dbReference type="NCBI Taxonomy" id="57320"/>
    <lineage>
        <taxon>Bacteria</taxon>
        <taxon>Pseudomonadati</taxon>
        <taxon>Thermodesulfobacteriota</taxon>
        <taxon>Desulfovibrionia</taxon>
        <taxon>Desulfovibrionales</taxon>
        <taxon>Desulfovibrionaceae</taxon>
    </lineage>
</organism>
<name>A0A2C8FBZ2_9BACT</name>
<keyword evidence="2" id="KW-1185">Reference proteome</keyword>
<evidence type="ECO:0000313" key="1">
    <source>
        <dbReference type="EMBL" id="SOB60291.1"/>
    </source>
</evidence>
<dbReference type="AlphaFoldDB" id="A0A2C8FBZ2"/>
<dbReference type="Pfam" id="PF23023">
    <property type="entry name" value="Anti-Pycsar_Apyc1"/>
    <property type="match status" value="1"/>
</dbReference>
<reference evidence="2" key="1">
    <citation type="submission" date="2017-09" db="EMBL/GenBank/DDBJ databases">
        <authorList>
            <person name="Regsiter A."/>
            <person name="William W."/>
        </authorList>
    </citation>
    <scope>NUCLEOTIDE SEQUENCE [LARGE SCALE GENOMIC DNA]</scope>
    <source>
        <strain evidence="2">500-1</strain>
    </source>
</reference>
<dbReference type="Gene3D" id="3.60.15.10">
    <property type="entry name" value="Ribonuclease Z/Hydroxyacylglutathione hydrolase-like"/>
    <property type="match status" value="1"/>
</dbReference>
<evidence type="ECO:0000313" key="2">
    <source>
        <dbReference type="Proteomes" id="UP000219215"/>
    </source>
</evidence>